<dbReference type="InterPro" id="IPR031311">
    <property type="entry name" value="CHIT_BIND_RR_consensus"/>
</dbReference>
<dbReference type="PANTHER" id="PTHR10380">
    <property type="entry name" value="CUTICLE PROTEIN"/>
    <property type="match status" value="1"/>
</dbReference>
<dbReference type="PROSITE" id="PS51155">
    <property type="entry name" value="CHIT_BIND_RR_2"/>
    <property type="match status" value="1"/>
</dbReference>
<name>A0A9P0LSI3_ACAOB</name>
<feature type="chain" id="PRO_5040105407" evidence="4">
    <location>
        <begin position="31"/>
        <end position="353"/>
    </location>
</feature>
<dbReference type="EMBL" id="CAKOFQ010007350">
    <property type="protein sequence ID" value="CAH1999031.1"/>
    <property type="molecule type" value="Genomic_DNA"/>
</dbReference>
<feature type="compositionally biased region" description="Polar residues" evidence="3">
    <location>
        <begin position="218"/>
        <end position="245"/>
    </location>
</feature>
<feature type="signal peptide" evidence="4">
    <location>
        <begin position="1"/>
        <end position="30"/>
    </location>
</feature>
<dbReference type="PRINTS" id="PR00947">
    <property type="entry name" value="CUTICLE"/>
</dbReference>
<evidence type="ECO:0000256" key="2">
    <source>
        <dbReference type="PROSITE-ProRule" id="PRU00497"/>
    </source>
</evidence>
<dbReference type="OrthoDB" id="6629557at2759"/>
<dbReference type="Pfam" id="PF00379">
    <property type="entry name" value="Chitin_bind_4"/>
    <property type="match status" value="1"/>
</dbReference>
<proteinExistence type="predicted"/>
<dbReference type="AlphaFoldDB" id="A0A9P0LSI3"/>
<dbReference type="GO" id="GO:0008010">
    <property type="term" value="F:structural constituent of chitin-based larval cuticle"/>
    <property type="evidence" value="ECO:0007669"/>
    <property type="project" value="TreeGrafter"/>
</dbReference>
<evidence type="ECO:0000256" key="1">
    <source>
        <dbReference type="ARBA" id="ARBA00022460"/>
    </source>
</evidence>
<reference evidence="5" key="1">
    <citation type="submission" date="2022-03" db="EMBL/GenBank/DDBJ databases">
        <authorList>
            <person name="Sayadi A."/>
        </authorList>
    </citation>
    <scope>NUCLEOTIDE SEQUENCE</scope>
</reference>
<organism evidence="5 6">
    <name type="scientific">Acanthoscelides obtectus</name>
    <name type="common">Bean weevil</name>
    <name type="synonym">Bruchus obtectus</name>
    <dbReference type="NCBI Taxonomy" id="200917"/>
    <lineage>
        <taxon>Eukaryota</taxon>
        <taxon>Metazoa</taxon>
        <taxon>Ecdysozoa</taxon>
        <taxon>Arthropoda</taxon>
        <taxon>Hexapoda</taxon>
        <taxon>Insecta</taxon>
        <taxon>Pterygota</taxon>
        <taxon>Neoptera</taxon>
        <taxon>Endopterygota</taxon>
        <taxon>Coleoptera</taxon>
        <taxon>Polyphaga</taxon>
        <taxon>Cucujiformia</taxon>
        <taxon>Chrysomeloidea</taxon>
        <taxon>Chrysomelidae</taxon>
        <taxon>Bruchinae</taxon>
        <taxon>Bruchini</taxon>
        <taxon>Acanthoscelides</taxon>
    </lineage>
</organism>
<sequence length="353" mass="37631">MQCTDSSSSTFTFSMKQLVLVLALFGAATAARLDNLQSQYLPPTGSDSTIARFGPQYRGTQYSQPQQPIVYGPTQQYSNQQGQYSSGIPVGQYYPNQQGQYSSGTETGPYYQGRYGGDQGQYSGATILKADNQPNAGDGTYSYSYETSNGISAQESGTGAVGAEGGYSYTSPEGEVISVRYTADADGFHPVGSHIPGVEAILKSIEINKAAAAQQYGAPSQQYGTPNQQYGTPNQQYGTPNQQYGTPAAGGQFGAGGQQQYQPYRTPVQQYNAPGPLYGTPSGISQQTFGGQQYSTPTQQYGAPSQYNRPSQRYGAPGQQYDASSSTFGARQGFNVPAPQYGTPNGSNQGYRY</sequence>
<keyword evidence="6" id="KW-1185">Reference proteome</keyword>
<dbReference type="Proteomes" id="UP001152888">
    <property type="component" value="Unassembled WGS sequence"/>
</dbReference>
<keyword evidence="4" id="KW-0732">Signal</keyword>
<feature type="compositionally biased region" description="Polar residues" evidence="3">
    <location>
        <begin position="342"/>
        <end position="353"/>
    </location>
</feature>
<evidence type="ECO:0000256" key="4">
    <source>
        <dbReference type="SAM" id="SignalP"/>
    </source>
</evidence>
<dbReference type="InterPro" id="IPR050468">
    <property type="entry name" value="Cuticle_Struct_Prot"/>
</dbReference>
<dbReference type="PANTHER" id="PTHR10380:SF237">
    <property type="entry name" value="CUTICULAR PROTEIN 65AU, ISOFORM A-RELATED"/>
    <property type="match status" value="1"/>
</dbReference>
<comment type="caution">
    <text evidence="5">The sequence shown here is derived from an EMBL/GenBank/DDBJ whole genome shotgun (WGS) entry which is preliminary data.</text>
</comment>
<evidence type="ECO:0000256" key="3">
    <source>
        <dbReference type="SAM" id="MobiDB-lite"/>
    </source>
</evidence>
<accession>A0A9P0LSI3</accession>
<keyword evidence="1 2" id="KW-0193">Cuticle</keyword>
<evidence type="ECO:0000313" key="5">
    <source>
        <dbReference type="EMBL" id="CAH1999031.1"/>
    </source>
</evidence>
<feature type="region of interest" description="Disordered" evidence="3">
    <location>
        <begin position="272"/>
        <end position="353"/>
    </location>
</feature>
<evidence type="ECO:0000313" key="6">
    <source>
        <dbReference type="Proteomes" id="UP001152888"/>
    </source>
</evidence>
<dbReference type="InterPro" id="IPR000618">
    <property type="entry name" value="Insect_cuticle"/>
</dbReference>
<dbReference type="GO" id="GO:0062129">
    <property type="term" value="C:chitin-based extracellular matrix"/>
    <property type="evidence" value="ECO:0007669"/>
    <property type="project" value="TreeGrafter"/>
</dbReference>
<gene>
    <name evidence="5" type="ORF">ACAOBT_LOCUS24754</name>
</gene>
<dbReference type="PROSITE" id="PS00233">
    <property type="entry name" value="CHIT_BIND_RR_1"/>
    <property type="match status" value="1"/>
</dbReference>
<protein>
    <submittedName>
        <fullName evidence="5">Uncharacterized protein</fullName>
    </submittedName>
</protein>
<feature type="compositionally biased region" description="Polar residues" evidence="3">
    <location>
        <begin position="282"/>
        <end position="311"/>
    </location>
</feature>
<feature type="region of interest" description="Disordered" evidence="3">
    <location>
        <begin position="218"/>
        <end position="260"/>
    </location>
</feature>